<keyword evidence="2" id="KW-1185">Reference proteome</keyword>
<reference evidence="1 2" key="1">
    <citation type="submission" date="2019-07" db="EMBL/GenBank/DDBJ databases">
        <title>Whole genome shotgun sequence of Halomonas pacifica NBRC 102220.</title>
        <authorList>
            <person name="Hosoyama A."/>
            <person name="Uohara A."/>
            <person name="Ohji S."/>
            <person name="Ichikawa N."/>
        </authorList>
    </citation>
    <scope>NUCLEOTIDE SEQUENCE [LARGE SCALE GENOMIC DNA]</scope>
    <source>
        <strain evidence="1 2">NBRC 102220</strain>
    </source>
</reference>
<dbReference type="OrthoDB" id="5795846at2"/>
<dbReference type="Proteomes" id="UP000321275">
    <property type="component" value="Unassembled WGS sequence"/>
</dbReference>
<dbReference type="InterPro" id="IPR012659">
    <property type="entry name" value="CHP02444"/>
</dbReference>
<evidence type="ECO:0008006" key="3">
    <source>
        <dbReference type="Google" id="ProtNLM"/>
    </source>
</evidence>
<dbReference type="AlphaFoldDB" id="A0A510XD33"/>
<evidence type="ECO:0000313" key="2">
    <source>
        <dbReference type="Proteomes" id="UP000321275"/>
    </source>
</evidence>
<proteinExistence type="predicted"/>
<dbReference type="Pfam" id="PF09523">
    <property type="entry name" value="DUF2390"/>
    <property type="match status" value="1"/>
</dbReference>
<dbReference type="EMBL" id="BJUK01000006">
    <property type="protein sequence ID" value="GEK46440.1"/>
    <property type="molecule type" value="Genomic_DNA"/>
</dbReference>
<protein>
    <recommendedName>
        <fullName evidence="3">TIGR02444 family protein</fullName>
    </recommendedName>
</protein>
<sequence>MSMHSTQLRRHLRAWLARHGTTARAAPWAIALWDQALDLYARPGVASVCLTLQDQTMVDVCELLWACWLQRHGLTPDEDAPRHLAPIRAWQAEITRPLRAQRRGLKQLALTDPRVAELRDTLKRAELLAERECLRRLADLATVGHAIRPLTEDDLPLDERLVRAGLLQKKMQVSALQTLETQLDPLSADG</sequence>
<accession>A0A510XD33</accession>
<comment type="caution">
    <text evidence="1">The sequence shown here is derived from an EMBL/GenBank/DDBJ whole genome shotgun (WGS) entry which is preliminary data.</text>
</comment>
<organism evidence="1 2">
    <name type="scientific">Bisbaumannia pacifica</name>
    <dbReference type="NCBI Taxonomy" id="77098"/>
    <lineage>
        <taxon>Bacteria</taxon>
        <taxon>Pseudomonadati</taxon>
        <taxon>Pseudomonadota</taxon>
        <taxon>Gammaproteobacteria</taxon>
        <taxon>Oceanospirillales</taxon>
        <taxon>Halomonadaceae</taxon>
        <taxon>Bisbaumannia</taxon>
    </lineage>
</organism>
<dbReference type="NCBIfam" id="TIGR02444">
    <property type="entry name" value="TIGR02444 family protein"/>
    <property type="match status" value="1"/>
</dbReference>
<gene>
    <name evidence="1" type="ORF">HPA02_07230</name>
</gene>
<name>A0A510XD33_9GAMM</name>
<dbReference type="RefSeq" id="WP_146801724.1">
    <property type="nucleotide sequence ID" value="NZ_BJUK01000006.1"/>
</dbReference>
<evidence type="ECO:0000313" key="1">
    <source>
        <dbReference type="EMBL" id="GEK46440.1"/>
    </source>
</evidence>